<reference evidence="3" key="1">
    <citation type="submission" date="2021-05" db="EMBL/GenBank/DDBJ databases">
        <title>Novel Bacillus species.</title>
        <authorList>
            <person name="Liu G."/>
        </authorList>
    </citation>
    <scope>NUCLEOTIDE SEQUENCE</scope>
    <source>
        <strain evidence="3 5">FJAT-50051</strain>
    </source>
</reference>
<dbReference type="Gene3D" id="3.10.450.310">
    <property type="match status" value="1"/>
</dbReference>
<dbReference type="Proteomes" id="UP000677265">
    <property type="component" value="Unassembled WGS sequence"/>
</dbReference>
<keyword evidence="1" id="KW-0812">Transmembrane</keyword>
<keyword evidence="5" id="KW-1185">Reference proteome</keyword>
<name>A0A942T9U1_9BACI</name>
<dbReference type="AlphaFoldDB" id="A0A942T9U1"/>
<organism evidence="3">
    <name type="scientific">Neobacillus citreus</name>
    <dbReference type="NCBI Taxonomy" id="2833578"/>
    <lineage>
        <taxon>Bacteria</taxon>
        <taxon>Bacillati</taxon>
        <taxon>Bacillota</taxon>
        <taxon>Bacilli</taxon>
        <taxon>Bacillales</taxon>
        <taxon>Bacillaceae</taxon>
        <taxon>Neobacillus</taxon>
    </lineage>
</organism>
<keyword evidence="1" id="KW-0472">Membrane</keyword>
<dbReference type="Pfam" id="PF07435">
    <property type="entry name" value="YycH"/>
    <property type="match status" value="1"/>
</dbReference>
<dbReference type="InterPro" id="IPR009996">
    <property type="entry name" value="YycH"/>
</dbReference>
<dbReference type="Gene3D" id="3.30.310.160">
    <property type="entry name" value="YycH protein, domain 2"/>
    <property type="match status" value="1"/>
</dbReference>
<evidence type="ECO:0000259" key="2">
    <source>
        <dbReference type="Pfam" id="PF07435"/>
    </source>
</evidence>
<comment type="caution">
    <text evidence="3">The sequence shown here is derived from an EMBL/GenBank/DDBJ whole genome shotgun (WGS) entry which is preliminary data.</text>
</comment>
<dbReference type="InterPro" id="IPR042274">
    <property type="entry name" value="YycH/YycI_2"/>
</dbReference>
<proteinExistence type="predicted"/>
<feature type="domain" description="Regulatory protein YycH" evidence="2">
    <location>
        <begin position="4"/>
        <end position="429"/>
    </location>
</feature>
<evidence type="ECO:0000313" key="5">
    <source>
        <dbReference type="Proteomes" id="UP000677265"/>
    </source>
</evidence>
<evidence type="ECO:0000313" key="3">
    <source>
        <dbReference type="EMBL" id="MBS4188030.1"/>
    </source>
</evidence>
<gene>
    <name evidence="4" type="primary">yycH</name>
    <name evidence="4" type="ORF">KHB02_026415</name>
    <name evidence="3" type="ORF">KHB02_42390</name>
</gene>
<feature type="transmembrane region" description="Helical" evidence="1">
    <location>
        <begin position="9"/>
        <end position="26"/>
    </location>
</feature>
<keyword evidence="1" id="KW-1133">Transmembrane helix</keyword>
<protein>
    <submittedName>
        <fullName evidence="4">Two-component system activity regulator YycH</fullName>
    </submittedName>
</protein>
<evidence type="ECO:0000256" key="1">
    <source>
        <dbReference type="SAM" id="Phobius"/>
    </source>
</evidence>
<sequence>MKYENIKSIILTILVFISIFLTWNLWTYQPNFDTMENDSYVAEVSVSEKQELQKIVRPDRILFHIRNDHYGTNNPDEIDNVIKEISKWSIFDIKNYTDNVENINDLIHSPGNAELIFPGEVPIALYRGVLNIEGKKVPSFNFNRMIINVENSSNENGIVYFVSSENQQVYISHISPANLTAFNRDVFKNAPRLPRYFAYKPSANKTIFLPEGETDMKTYKYLPVTLNSEKFKEALFRDPSNVQKNPIRAGEEYTSDSSKMTVSDDTNILSYVNPTADDDFVDNSYDLVKRSIDLINEHGGWTDSYHYVSKNEYSATVVFRLYTGDGYPVFSERGISEITEVWGRNELTKYIRPNISLELPLTTEMKTVKRASGHDVLNFLENKRNFKSELLEELVLGYRMDRDSEENQLILLEPAWFYRYDKQWGELTMDDLGGPAHGLE</sequence>
<dbReference type="EMBL" id="JAGYPE010000010">
    <property type="protein sequence ID" value="MBS4188030.1"/>
    <property type="molecule type" value="Genomic_DNA"/>
</dbReference>
<accession>A0A942T9U1</accession>
<evidence type="ECO:0000313" key="4">
    <source>
        <dbReference type="EMBL" id="MCH6269067.1"/>
    </source>
</evidence>
<dbReference type="RefSeq" id="WP_213147854.1">
    <property type="nucleotide sequence ID" value="NZ_JAGYPE020000078.1"/>
</dbReference>
<dbReference type="EMBL" id="JAGYPE020000078">
    <property type="protein sequence ID" value="MCH6269067.1"/>
    <property type="molecule type" value="Genomic_DNA"/>
</dbReference>
<dbReference type="CDD" id="cd15787">
    <property type="entry name" value="YycH_N"/>
    <property type="match status" value="1"/>
</dbReference>